<dbReference type="InterPro" id="IPR009628">
    <property type="entry name" value="Phage_tape_measure_N"/>
</dbReference>
<name>A0ABT5JU65_9BURK</name>
<evidence type="ECO:0000256" key="1">
    <source>
        <dbReference type="SAM" id="Coils"/>
    </source>
</evidence>
<dbReference type="RefSeq" id="WP_273668889.1">
    <property type="nucleotide sequence ID" value="NZ_JAQQXR010000001.1"/>
</dbReference>
<dbReference type="EMBL" id="JAQQXR010000001">
    <property type="protein sequence ID" value="MDC8756264.1"/>
    <property type="molecule type" value="Genomic_DNA"/>
</dbReference>
<accession>A0ABT5JU65</accession>
<organism evidence="3 4">
    <name type="scientific">Janthinobacterium fluminis</name>
    <dbReference type="NCBI Taxonomy" id="2987524"/>
    <lineage>
        <taxon>Bacteria</taxon>
        <taxon>Pseudomonadati</taxon>
        <taxon>Pseudomonadota</taxon>
        <taxon>Betaproteobacteria</taxon>
        <taxon>Burkholderiales</taxon>
        <taxon>Oxalobacteraceae</taxon>
        <taxon>Janthinobacterium</taxon>
    </lineage>
</organism>
<reference evidence="3 4" key="1">
    <citation type="submission" date="2022-10" db="EMBL/GenBank/DDBJ databases">
        <title>Janthinobacterium sp. hw3 Genome sequencing.</title>
        <authorList>
            <person name="Park S."/>
        </authorList>
    </citation>
    <scope>NUCLEOTIDE SEQUENCE [LARGE SCALE GENOMIC DNA]</scope>
    <source>
        <strain evidence="4">hw3</strain>
    </source>
</reference>
<sequence length="1600" mass="164876">MTSNVGSATIELAVDSAGVESGLQRVDRAVVRTGRTLENLGGKGAAALDGMGNSGGGAAKKVERSTASLISSIQRTTAVMEAGSRTSAQYFEALASQRGVSVDALRPYLDQLDAVASKQKTAENAMRSADPAMKSVGVSAAQTSAALRQMPAQLTDIFTSLAGGQNPLLVLIQQGGQIKDSFGGIANTFSVLGGEVKSFFSSVAGAGAEVGGLADLGGALADVAKKQTAVAEGAEQAGENLGDLAGDANTAADAATNARTALAGVGSVSMATVASVVAVALAAAAAAVAYYQASKEAAAYTRTLTMTGNVAGVTADQLSDMARAIGKSAGTQGAAAEALVALVSTGKVGAENFQRFATVAVKAQKVLGIGVADMVKDFADLGKTPLQASKALNEQYHHLTFAVHSQISALQNQGKMEEAAAVAQNAYADALASREKRVAESLGRMSRAWAAVGGAAKRAGDAFLDVWRDDTFEQKLVKANDALEKAQRNRFNFAGGGSDGAAALATAEKKVALLKEERDASEWNARAKAESAKLDEDGIAWAEEGEKFLARKDSLLRAIKVSRDRGLAAGVADEEIAKRELAIRREYSDIFNAGIDSQIEALKRRAAVEDVVSARSMAMLVANRDAGLASSLQAQNDFASAVAARDIADFSRRKRELEEELALTKGKADSEKEQAALRGQALVIDAQIDSRKRALASELFVLDVKATRAAASAYADVVEKREADVEALKKQIQAQLDANSLIGKSGKEIENFNAAQVEEVAIRREVEAAILDTIPFREKEAAALRDSAAKMRDLSAAQREGAKKSTAFDEQKKIWESIDRTAHDTFVSIFDSGKNTFDRLRDTLKNGLLDMLYQMTIKKWIFQIGASVTGFSGLAQAAGMDAGGAADGAAGGGMSGVIGMAQMASGVYKVISGGLTAAITSMGAGIASVGGMLGSSSISAFGAGMGLTGAQASAAAGAYTAAGMGGTGTAITGGAYAGAAVTAAAGIAAGVLGGSLISGQFGSRSTVNAGTGVGAIAGAFLGGPVGAAIGGALGGIIGGIGNRLFGMGEKKVTARGMRGNLSDAGAAGESYYTWKQKGGLFRSDKGDTERSALGTDAINSLTSGFAKLKVLSVDFAKNLDVSGSALDGFSKKFDIALTGDNTKDAEAITKFFSTLGDELATKLVPTISSLTRTGETASVTLQRLSDEFQVTNVLAGLLGKTVEQAFGSLGLSSVIARERLIDLSGGVAAFGSQTAFFAQNYLSEAERLAPVSKALDAAMASLGLSGIKTRDQFKQTILGLDLTTDAGAKQYAAMMKLQEAFAQVHPEQLQQTIDQARGALQSAAKAQADALKATAERMRTFATSVLEARDAMLLGSLSTLTPAQRQAEAQRQYELTLAQAKAGDAGAQSRIREAANAYLSADQAIKASSDSYAADAAKVQADLAELAKIALGQATEADKQLAALEKQVGGLVTINESVLSTRDAIIALGVALRAAGQVDVTVGRVNGSHAGGLSRVPFDGYVAELHEGERVLTAFEARNYSAQSNVGSGALVAEIRGLREDNRRLHEEVKGLRADKAQQTGDTIASIEGAAERNAEMVSCGAKEAAKVSIYAQQMKAELI</sequence>
<evidence type="ECO:0000259" key="2">
    <source>
        <dbReference type="Pfam" id="PF06791"/>
    </source>
</evidence>
<keyword evidence="4" id="KW-1185">Reference proteome</keyword>
<dbReference type="Proteomes" id="UP001221208">
    <property type="component" value="Unassembled WGS sequence"/>
</dbReference>
<protein>
    <submittedName>
        <fullName evidence="3">Phage tail length tape measure family protein</fullName>
    </submittedName>
</protein>
<feature type="coiled-coil region" evidence="1">
    <location>
        <begin position="469"/>
        <end position="524"/>
    </location>
</feature>
<dbReference type="Pfam" id="PF06791">
    <property type="entry name" value="TMP_2"/>
    <property type="match status" value="2"/>
</dbReference>
<proteinExistence type="predicted"/>
<evidence type="ECO:0000313" key="4">
    <source>
        <dbReference type="Proteomes" id="UP001221208"/>
    </source>
</evidence>
<gene>
    <name evidence="3" type="ORF">OIK44_01515</name>
</gene>
<comment type="caution">
    <text evidence="3">The sequence shown here is derived from an EMBL/GenBank/DDBJ whole genome shotgun (WGS) entry which is preliminary data.</text>
</comment>
<feature type="coiled-coil region" evidence="1">
    <location>
        <begin position="640"/>
        <end position="674"/>
    </location>
</feature>
<dbReference type="PANTHER" id="PTHR34491:SF74">
    <property type="entry name" value="DUF4456 DOMAIN-CONTAINING PROTEIN"/>
    <property type="match status" value="1"/>
</dbReference>
<keyword evidence="1" id="KW-0175">Coiled coil</keyword>
<feature type="domain" description="Bacteriophage tail tape measure N-terminal" evidence="2">
    <location>
        <begin position="132"/>
        <end position="258"/>
    </location>
</feature>
<evidence type="ECO:0000313" key="3">
    <source>
        <dbReference type="EMBL" id="MDC8756264.1"/>
    </source>
</evidence>
<dbReference type="PANTHER" id="PTHR34491">
    <property type="entry name" value="A-TYPE INCLUSION PROTEIN, PUTATIVE-RELATED"/>
    <property type="match status" value="1"/>
</dbReference>
<feature type="domain" description="Bacteriophage tail tape measure N-terminal" evidence="2">
    <location>
        <begin position="261"/>
        <end position="407"/>
    </location>
</feature>